<evidence type="ECO:0000259" key="1">
    <source>
        <dbReference type="Pfam" id="PF13274"/>
    </source>
</evidence>
<dbReference type="RefSeq" id="WP_011243085.1">
    <property type="nucleotide sequence ID" value="NC_006576.1"/>
</dbReference>
<evidence type="ECO:0000313" key="2">
    <source>
        <dbReference type="EMBL" id="BAD78963.1"/>
    </source>
</evidence>
<accession>A0A0H3K110</accession>
<dbReference type="Pfam" id="PF13274">
    <property type="entry name" value="SocA_Panacea"/>
    <property type="match status" value="1"/>
</dbReference>
<dbReference type="eggNOG" id="COG3600">
    <property type="taxonomic scope" value="Bacteria"/>
</dbReference>
<dbReference type="EMBL" id="AP008231">
    <property type="protein sequence ID" value="BAD78963.1"/>
    <property type="molecule type" value="Genomic_DNA"/>
</dbReference>
<proteinExistence type="predicted"/>
<protein>
    <recommendedName>
        <fullName evidence="1">Antitoxin SocA-like Panacea domain-containing protein</fullName>
    </recommendedName>
</protein>
<name>A0A0H3K110_SYNP6</name>
<dbReference type="AlphaFoldDB" id="A0A0H3K110"/>
<dbReference type="KEGG" id="syc:syc0773_d"/>
<reference evidence="2 3" key="1">
    <citation type="journal article" date="2007" name="Photosyn. Res.">
        <title>Complete nucleotide sequence of the freshwater unicellular cyanobacterium Synechococcus elongatus PCC 6301 chromosome: gene content and organization.</title>
        <authorList>
            <person name="Sugita C."/>
            <person name="Ogata K."/>
            <person name="Shikata M."/>
            <person name="Jikuya H."/>
            <person name="Takano J."/>
            <person name="Furumichi M."/>
            <person name="Kanehisa M."/>
            <person name="Omata T."/>
            <person name="Sugiura M."/>
            <person name="Sugita M."/>
        </authorList>
    </citation>
    <scope>NUCLEOTIDE SEQUENCE [LARGE SCALE GENOMIC DNA]</scope>
    <source>
        <strain evidence="3">ATCC 27144 / PCC 6301 / SAUG 1402/1</strain>
    </source>
</reference>
<organism evidence="2 3">
    <name type="scientific">Synechococcus sp. (strain ATCC 27144 / PCC 6301 / SAUG 1402/1)</name>
    <name type="common">Anacystis nidulans</name>
    <dbReference type="NCBI Taxonomy" id="269084"/>
    <lineage>
        <taxon>Bacteria</taxon>
        <taxon>Bacillati</taxon>
        <taxon>Cyanobacteriota</taxon>
        <taxon>Cyanophyceae</taxon>
        <taxon>Synechococcales</taxon>
        <taxon>Synechococcaceae</taxon>
        <taxon>Synechococcus</taxon>
    </lineage>
</organism>
<sequence length="183" mass="20515">MALESRDKLKSLVHYICSKRSGSPSLGSTKLNKILWFLDSIVYRQTGKPITGAKYKKLQHGPVPVDILAIQKELESEGKISVSYDRSYGFGFRTTIYTSLQEPDKSLLEEDELKFVDIVISRICDGHTARSISEHSHDVIWEAAAMGEEIPLEAVLASEEAPLEPEDIDWARGVIRKRKEGIA</sequence>
<feature type="domain" description="Antitoxin SocA-like Panacea" evidence="1">
    <location>
        <begin position="31"/>
        <end position="141"/>
    </location>
</feature>
<dbReference type="InterPro" id="IPR025272">
    <property type="entry name" value="SocA_Panacea"/>
</dbReference>
<evidence type="ECO:0000313" key="3">
    <source>
        <dbReference type="Proteomes" id="UP000001175"/>
    </source>
</evidence>
<dbReference type="GeneID" id="72429604"/>
<dbReference type="Proteomes" id="UP000001175">
    <property type="component" value="Chromosome"/>
</dbReference>
<gene>
    <name evidence="2" type="ordered locus">syc0773_d</name>
</gene>